<feature type="compositionally biased region" description="Basic and acidic residues" evidence="7">
    <location>
        <begin position="27"/>
        <end position="39"/>
    </location>
</feature>
<dbReference type="GeneID" id="27663754"/>
<keyword evidence="5 8" id="KW-0472">Membrane</keyword>
<feature type="domain" description="Major facilitator superfamily (MFS) profile" evidence="9">
    <location>
        <begin position="69"/>
        <end position="594"/>
    </location>
</feature>
<evidence type="ECO:0000259" key="9">
    <source>
        <dbReference type="PROSITE" id="PS50850"/>
    </source>
</evidence>
<keyword evidence="3 8" id="KW-0812">Transmembrane</keyword>
<comment type="caution">
    <text evidence="10">The sequence shown here is derived from an EMBL/GenBank/DDBJ whole genome shotgun (WGS) entry which is preliminary data.</text>
</comment>
<gene>
    <name evidence="10" type="ORF">SPSK_01568</name>
</gene>
<feature type="transmembrane region" description="Helical" evidence="8">
    <location>
        <begin position="158"/>
        <end position="180"/>
    </location>
</feature>
<evidence type="ECO:0000256" key="2">
    <source>
        <dbReference type="ARBA" id="ARBA00022448"/>
    </source>
</evidence>
<dbReference type="RefSeq" id="XP_016590130.1">
    <property type="nucleotide sequence ID" value="XM_016728477.1"/>
</dbReference>
<evidence type="ECO:0000256" key="8">
    <source>
        <dbReference type="SAM" id="Phobius"/>
    </source>
</evidence>
<dbReference type="Gene3D" id="1.20.1250.20">
    <property type="entry name" value="MFS general substrate transporter like domains"/>
    <property type="match status" value="1"/>
</dbReference>
<dbReference type="PANTHER" id="PTHR23501">
    <property type="entry name" value="MAJOR FACILITATOR SUPERFAMILY"/>
    <property type="match status" value="1"/>
</dbReference>
<feature type="transmembrane region" description="Helical" evidence="8">
    <location>
        <begin position="103"/>
        <end position="122"/>
    </location>
</feature>
<accession>A0A0F2MEF0</accession>
<evidence type="ECO:0000256" key="7">
    <source>
        <dbReference type="SAM" id="MobiDB-lite"/>
    </source>
</evidence>
<feature type="transmembrane region" description="Helical" evidence="8">
    <location>
        <begin position="398"/>
        <end position="420"/>
    </location>
</feature>
<organism evidence="10 11">
    <name type="scientific">Sporothrix schenckii 1099-18</name>
    <dbReference type="NCBI Taxonomy" id="1397361"/>
    <lineage>
        <taxon>Eukaryota</taxon>
        <taxon>Fungi</taxon>
        <taxon>Dikarya</taxon>
        <taxon>Ascomycota</taxon>
        <taxon>Pezizomycotina</taxon>
        <taxon>Sordariomycetes</taxon>
        <taxon>Sordariomycetidae</taxon>
        <taxon>Ophiostomatales</taxon>
        <taxon>Ophiostomataceae</taxon>
        <taxon>Sporothrix</taxon>
    </lineage>
</organism>
<dbReference type="EMBL" id="AXCR01000005">
    <property type="protein sequence ID" value="KJR87454.1"/>
    <property type="molecule type" value="Genomic_DNA"/>
</dbReference>
<proteinExistence type="predicted"/>
<evidence type="ECO:0000256" key="3">
    <source>
        <dbReference type="ARBA" id="ARBA00022692"/>
    </source>
</evidence>
<dbReference type="KEGG" id="ssck:SPSK_01568"/>
<feature type="transmembrane region" description="Helical" evidence="8">
    <location>
        <begin position="427"/>
        <end position="446"/>
    </location>
</feature>
<dbReference type="AlphaFoldDB" id="A0A0F2MEF0"/>
<feature type="transmembrane region" description="Helical" evidence="8">
    <location>
        <begin position="364"/>
        <end position="386"/>
    </location>
</feature>
<feature type="transmembrane region" description="Helical" evidence="8">
    <location>
        <begin position="313"/>
        <end position="332"/>
    </location>
</feature>
<evidence type="ECO:0000256" key="1">
    <source>
        <dbReference type="ARBA" id="ARBA00004141"/>
    </source>
</evidence>
<feature type="transmembrane region" description="Helical" evidence="8">
    <location>
        <begin position="223"/>
        <end position="243"/>
    </location>
</feature>
<dbReference type="InterPro" id="IPR036259">
    <property type="entry name" value="MFS_trans_sf"/>
</dbReference>
<feature type="transmembrane region" description="Helical" evidence="8">
    <location>
        <begin position="452"/>
        <end position="474"/>
    </location>
</feature>
<dbReference type="SUPFAM" id="SSF103473">
    <property type="entry name" value="MFS general substrate transporter"/>
    <property type="match status" value="1"/>
</dbReference>
<feature type="region of interest" description="Disordered" evidence="7">
    <location>
        <begin position="1"/>
        <end position="56"/>
    </location>
</feature>
<feature type="transmembrane region" description="Helical" evidence="8">
    <location>
        <begin position="282"/>
        <end position="301"/>
    </location>
</feature>
<dbReference type="VEuPathDB" id="FungiDB:SPSK_01568"/>
<dbReference type="InterPro" id="IPR020846">
    <property type="entry name" value="MFS_dom"/>
</dbReference>
<dbReference type="GO" id="GO:0022857">
    <property type="term" value="F:transmembrane transporter activity"/>
    <property type="evidence" value="ECO:0007669"/>
    <property type="project" value="InterPro"/>
</dbReference>
<feature type="transmembrane region" description="Helical" evidence="8">
    <location>
        <begin position="573"/>
        <end position="591"/>
    </location>
</feature>
<reference evidence="10 11" key="2">
    <citation type="journal article" date="2015" name="Eukaryot. Cell">
        <title>Asexual propagation of a virulent clone complex in a human and feline outbreak of sporotrichosis.</title>
        <authorList>
            <person name="Teixeira Mde M."/>
            <person name="Rodrigues A.M."/>
            <person name="Tsui C.K."/>
            <person name="de Almeida L.G."/>
            <person name="Van Diepeningen A.D."/>
            <person name="van den Ende B.G."/>
            <person name="Fernandes G.F."/>
            <person name="Kano R."/>
            <person name="Hamelin R.C."/>
            <person name="Lopes-Bezerra L.M."/>
            <person name="Vasconcelos A.T."/>
            <person name="de Hoog S."/>
            <person name="de Camargo Z.P."/>
            <person name="Felipe M.S."/>
        </authorList>
    </citation>
    <scope>NUCLEOTIDE SEQUENCE [LARGE SCALE GENOMIC DNA]</scope>
    <source>
        <strain evidence="10 11">1099-18</strain>
    </source>
</reference>
<feature type="transmembrane region" description="Helical" evidence="8">
    <location>
        <begin position="134"/>
        <end position="152"/>
    </location>
</feature>
<evidence type="ECO:0000313" key="11">
    <source>
        <dbReference type="Proteomes" id="UP000033710"/>
    </source>
</evidence>
<comment type="subcellular location">
    <subcellularLocation>
        <location evidence="1">Membrane</location>
        <topology evidence="1">Multi-pass membrane protein</topology>
    </subcellularLocation>
</comment>
<dbReference type="PROSITE" id="PS50850">
    <property type="entry name" value="MFS"/>
    <property type="match status" value="1"/>
</dbReference>
<protein>
    <recommendedName>
        <fullName evidence="9">Major facilitator superfamily (MFS) profile domain-containing protein</fullName>
    </recommendedName>
</protein>
<name>A0A0F2MEF0_SPOSC</name>
<feature type="transmembrane region" description="Helical" evidence="8">
    <location>
        <begin position="66"/>
        <end position="83"/>
    </location>
</feature>
<dbReference type="InterPro" id="IPR011701">
    <property type="entry name" value="MFS"/>
</dbReference>
<evidence type="ECO:0000256" key="5">
    <source>
        <dbReference type="ARBA" id="ARBA00023136"/>
    </source>
</evidence>
<dbReference type="PANTHER" id="PTHR23501:SF187">
    <property type="entry name" value="MAJOR FACILITATOR SUPERFAMILY (MFS) PROFILE DOMAIN-CONTAINING PROTEIN"/>
    <property type="match status" value="1"/>
</dbReference>
<dbReference type="Gene3D" id="1.20.1720.10">
    <property type="entry name" value="Multidrug resistance protein D"/>
    <property type="match status" value="1"/>
</dbReference>
<keyword evidence="2" id="KW-0813">Transport</keyword>
<dbReference type="Proteomes" id="UP000033710">
    <property type="component" value="Unassembled WGS sequence"/>
</dbReference>
<evidence type="ECO:0000256" key="4">
    <source>
        <dbReference type="ARBA" id="ARBA00022989"/>
    </source>
</evidence>
<feature type="transmembrane region" description="Helical" evidence="8">
    <location>
        <begin position="495"/>
        <end position="516"/>
    </location>
</feature>
<keyword evidence="6" id="KW-0325">Glycoprotein</keyword>
<dbReference type="GO" id="GO:0005886">
    <property type="term" value="C:plasma membrane"/>
    <property type="evidence" value="ECO:0007669"/>
    <property type="project" value="TreeGrafter"/>
</dbReference>
<dbReference type="OrthoDB" id="10021397at2759"/>
<dbReference type="PRINTS" id="PR01036">
    <property type="entry name" value="TCRTETB"/>
</dbReference>
<dbReference type="Pfam" id="PF07690">
    <property type="entry name" value="MFS_1"/>
    <property type="match status" value="1"/>
</dbReference>
<sequence>MAIADMAIADDHPPPAASTSDSNDTTIKPDNDVEAKDVLSDAPDAPAADHPPDAPKVPSFQRGPRFWAIIATLCVIGLLSSLENTVVTTSLPAIAALLDLGENYIWVTNVFFLTSAAVQPLFGQLANLFGRRWVTLAIIALFALGSGLAGGARNAATLIAGRAVQGMGSGGINMIVDIIVSDLVPLRERGNYMSMVLSVYFVGLALGPYVGGALVQHGASWRWVFYINLPVCGAAMLMILLFLKVKPGRASSNGDDAVGDAVGDTHADAADRMWLLHRLGRIDYLGNLLLIASTVAVLYALTYGGTRLPWSSAQIVGPLVAGLVGLALFMLYEASATLWPAFPLAPREAVVPPRLFANRTSATIFAVTFINAALLYWLFFFLPVYFQAVLGSSPTRSGVQLLPAIVIGVPAAIAAVLLLTRYGRYKPLHLFGFGVNTVGLGLLTLLDQDSSTAAWVLFQVVVAAGSGFVLNTLLPGCQAPLSEADQAAATAAWSFMRSFGSVWGVAIPAAIFSNYFDRLAARPVAQGGISDPAVAAQFRNGRSYEAATAATIQAIPEPVRSEVVGVYVAALKYVWRFSIILGGVSFFLVFFEKQVKMRTELETEYGLDDGKDKKNEKAKKADVELADVAKNGVLDG</sequence>
<feature type="transmembrane region" description="Helical" evidence="8">
    <location>
        <begin position="192"/>
        <end position="211"/>
    </location>
</feature>
<evidence type="ECO:0000313" key="10">
    <source>
        <dbReference type="EMBL" id="KJR87454.1"/>
    </source>
</evidence>
<reference evidence="10 11" key="1">
    <citation type="journal article" date="2014" name="BMC Genomics">
        <title>Comparative genomics of the major fungal agents of human and animal Sporotrichosis: Sporothrix schenckii and Sporothrix brasiliensis.</title>
        <authorList>
            <person name="Teixeira M.M."/>
            <person name="de Almeida L.G."/>
            <person name="Kubitschek-Barreira P."/>
            <person name="Alves F.L."/>
            <person name="Kioshima E.S."/>
            <person name="Abadio A.K."/>
            <person name="Fernandes L."/>
            <person name="Derengowski L.S."/>
            <person name="Ferreira K.S."/>
            <person name="Souza R.C."/>
            <person name="Ruiz J.C."/>
            <person name="de Andrade N.C."/>
            <person name="Paes H.C."/>
            <person name="Nicola A.M."/>
            <person name="Albuquerque P."/>
            <person name="Gerber A.L."/>
            <person name="Martins V.P."/>
            <person name="Peconick L.D."/>
            <person name="Neto A.V."/>
            <person name="Chaucanez C.B."/>
            <person name="Silva P.A."/>
            <person name="Cunha O.L."/>
            <person name="de Oliveira F.F."/>
            <person name="dos Santos T.C."/>
            <person name="Barros A.L."/>
            <person name="Soares M.A."/>
            <person name="de Oliveira L.M."/>
            <person name="Marini M.M."/>
            <person name="Villalobos-Duno H."/>
            <person name="Cunha M.M."/>
            <person name="de Hoog S."/>
            <person name="da Silveira J.F."/>
            <person name="Henrissat B."/>
            <person name="Nino-Vega G.A."/>
            <person name="Cisalpino P.S."/>
            <person name="Mora-Montes H.M."/>
            <person name="Almeida S.R."/>
            <person name="Stajich J.E."/>
            <person name="Lopes-Bezerra L.M."/>
            <person name="Vasconcelos A.T."/>
            <person name="Felipe M.S."/>
        </authorList>
    </citation>
    <scope>NUCLEOTIDE SEQUENCE [LARGE SCALE GENOMIC DNA]</scope>
    <source>
        <strain evidence="10 11">1099-18</strain>
    </source>
</reference>
<evidence type="ECO:0000256" key="6">
    <source>
        <dbReference type="ARBA" id="ARBA00023180"/>
    </source>
</evidence>
<keyword evidence="4 8" id="KW-1133">Transmembrane helix</keyword>